<dbReference type="EMBL" id="QPIW01000001">
    <property type="protein sequence ID" value="RDB07931.1"/>
    <property type="molecule type" value="Genomic_DNA"/>
</dbReference>
<evidence type="ECO:0000313" key="2">
    <source>
        <dbReference type="EMBL" id="RDB07931.1"/>
    </source>
</evidence>
<organism evidence="2 3">
    <name type="scientific">Runella aurantiaca</name>
    <dbReference type="NCBI Taxonomy" id="2282308"/>
    <lineage>
        <taxon>Bacteria</taxon>
        <taxon>Pseudomonadati</taxon>
        <taxon>Bacteroidota</taxon>
        <taxon>Cytophagia</taxon>
        <taxon>Cytophagales</taxon>
        <taxon>Spirosomataceae</taxon>
        <taxon>Runella</taxon>
    </lineage>
</organism>
<protein>
    <submittedName>
        <fullName evidence="2">Uncharacterized protein</fullName>
    </submittedName>
</protein>
<keyword evidence="1" id="KW-0812">Transmembrane</keyword>
<comment type="caution">
    <text evidence="2">The sequence shown here is derived from an EMBL/GenBank/DDBJ whole genome shotgun (WGS) entry which is preliminary data.</text>
</comment>
<dbReference type="Proteomes" id="UP000253141">
    <property type="component" value="Unassembled WGS sequence"/>
</dbReference>
<feature type="transmembrane region" description="Helical" evidence="1">
    <location>
        <begin position="35"/>
        <end position="53"/>
    </location>
</feature>
<evidence type="ECO:0000313" key="3">
    <source>
        <dbReference type="Proteomes" id="UP000253141"/>
    </source>
</evidence>
<keyword evidence="1" id="KW-0472">Membrane</keyword>
<keyword evidence="3" id="KW-1185">Reference proteome</keyword>
<keyword evidence="1" id="KW-1133">Transmembrane helix</keyword>
<gene>
    <name evidence="2" type="ORF">DVG78_02445</name>
</gene>
<proteinExistence type="predicted"/>
<sequence length="71" mass="8624">MKIHFAWGCFFVAADRLISFVPALSKSTMNYLFDNQPLCFRVLLLIAVYFEIFRNRNFCINRRDLCWYKIY</sequence>
<dbReference type="AlphaFoldDB" id="A0A369IDS3"/>
<name>A0A369IDS3_9BACT</name>
<evidence type="ECO:0000256" key="1">
    <source>
        <dbReference type="SAM" id="Phobius"/>
    </source>
</evidence>
<reference evidence="2 3" key="1">
    <citation type="submission" date="2018-07" db="EMBL/GenBank/DDBJ databases">
        <title>Genome analysis of Runella aurantiaca.</title>
        <authorList>
            <person name="Yang X."/>
        </authorList>
    </citation>
    <scope>NUCLEOTIDE SEQUENCE [LARGE SCALE GENOMIC DNA]</scope>
    <source>
        <strain evidence="2 3">YX9</strain>
    </source>
</reference>
<accession>A0A369IDS3</accession>